<feature type="compositionally biased region" description="Basic residues" evidence="2">
    <location>
        <begin position="1"/>
        <end position="11"/>
    </location>
</feature>
<reference evidence="4 5" key="1">
    <citation type="journal article" date="2023" name="Commun. Biol.">
        <title>Genome analysis of Parmales, the sister group of diatoms, reveals the evolutionary specialization of diatoms from phago-mixotrophs to photoautotrophs.</title>
        <authorList>
            <person name="Ban H."/>
            <person name="Sato S."/>
            <person name="Yoshikawa S."/>
            <person name="Yamada K."/>
            <person name="Nakamura Y."/>
            <person name="Ichinomiya M."/>
            <person name="Sato N."/>
            <person name="Blanc-Mathieu R."/>
            <person name="Endo H."/>
            <person name="Kuwata A."/>
            <person name="Ogata H."/>
        </authorList>
    </citation>
    <scope>NUCLEOTIDE SEQUENCE [LARGE SCALE GENOMIC DNA]</scope>
</reference>
<dbReference type="InterPro" id="IPR011992">
    <property type="entry name" value="EF-hand-dom_pair"/>
</dbReference>
<dbReference type="EMBL" id="BRYB01001971">
    <property type="protein sequence ID" value="GMI37365.1"/>
    <property type="molecule type" value="Genomic_DNA"/>
</dbReference>
<feature type="region of interest" description="Disordered" evidence="2">
    <location>
        <begin position="1"/>
        <end position="66"/>
    </location>
</feature>
<evidence type="ECO:0000259" key="3">
    <source>
        <dbReference type="PROSITE" id="PS50222"/>
    </source>
</evidence>
<feature type="coiled-coil region" evidence="1">
    <location>
        <begin position="522"/>
        <end position="549"/>
    </location>
</feature>
<sequence>MASDSKKKKSGSKSDSSHRSKSKDKYDSSSKKKKDKSGSKSDSSSKKDKKEKKEKVEKEPAGAAATTNLSASAEFEAGVLFSKYDKNGQNVLDRDAFVNLYKNLGAGVPAPQAGGGGNGLGGFQAGQMFERYAKDGVMNMSNFERFVASGDAAGNKGVSWGDDMGEKGGSMSFEAGKMYERYSDGKGGLTKRDFEELVKNSKGDEISGGGLGGGGRPFLGDVGNTIGGMYGRYKQDQLLASRAASADADKGGIFGEGGRTNEYTHYNETTGVPLSQAAADAHVDAGQSVMELQYSYKKRLDRLSKLAAQHLAPRREQLSQVRHLILQRSDEIKEVSKAIEKETMADLDGVLDRLRSAESLKQANLQQQLNEITAELEAVDRLVDKITAGSEAAAASAKLSEYKKKYVGDRETLGQIGFIQIYPELCGAIERLVNRKATVKVEEVSDDLPREMAERNEVVRKTDKYEQALAVKDQMLWNMLKDKEEWDERMSEERDVNREYATEMSEWLTLTNNMSEEINRLRDSHEQEMGKVRGENERLRRELEAMKDKVSLLG</sequence>
<comment type="caution">
    <text evidence="4">The sequence shown here is derived from an EMBL/GenBank/DDBJ whole genome shotgun (WGS) entry which is preliminary data.</text>
</comment>
<evidence type="ECO:0000256" key="1">
    <source>
        <dbReference type="SAM" id="Coils"/>
    </source>
</evidence>
<accession>A0ABQ6N1N6</accession>
<organism evidence="4 5">
    <name type="scientific">Tetraparma gracilis</name>
    <dbReference type="NCBI Taxonomy" id="2962635"/>
    <lineage>
        <taxon>Eukaryota</taxon>
        <taxon>Sar</taxon>
        <taxon>Stramenopiles</taxon>
        <taxon>Ochrophyta</taxon>
        <taxon>Bolidophyceae</taxon>
        <taxon>Parmales</taxon>
        <taxon>Triparmaceae</taxon>
        <taxon>Tetraparma</taxon>
    </lineage>
</organism>
<proteinExistence type="predicted"/>
<evidence type="ECO:0000256" key="2">
    <source>
        <dbReference type="SAM" id="MobiDB-lite"/>
    </source>
</evidence>
<feature type="compositionally biased region" description="Basic and acidic residues" evidence="2">
    <location>
        <begin position="15"/>
        <end position="60"/>
    </location>
</feature>
<dbReference type="PROSITE" id="PS50222">
    <property type="entry name" value="EF_HAND_2"/>
    <property type="match status" value="1"/>
</dbReference>
<evidence type="ECO:0000313" key="5">
    <source>
        <dbReference type="Proteomes" id="UP001165060"/>
    </source>
</evidence>
<evidence type="ECO:0000313" key="4">
    <source>
        <dbReference type="EMBL" id="GMI37365.1"/>
    </source>
</evidence>
<protein>
    <recommendedName>
        <fullName evidence="3">EF-hand domain-containing protein</fullName>
    </recommendedName>
</protein>
<feature type="domain" description="EF-hand" evidence="3">
    <location>
        <begin position="72"/>
        <end position="107"/>
    </location>
</feature>
<dbReference type="InterPro" id="IPR002048">
    <property type="entry name" value="EF_hand_dom"/>
</dbReference>
<keyword evidence="5" id="KW-1185">Reference proteome</keyword>
<keyword evidence="1" id="KW-0175">Coiled coil</keyword>
<dbReference type="Proteomes" id="UP001165060">
    <property type="component" value="Unassembled WGS sequence"/>
</dbReference>
<name>A0ABQ6N1N6_9STRA</name>
<gene>
    <name evidence="4" type="ORF">TeGR_g1019</name>
</gene>
<dbReference type="SUPFAM" id="SSF47473">
    <property type="entry name" value="EF-hand"/>
    <property type="match status" value="1"/>
</dbReference>